<dbReference type="InterPro" id="IPR037522">
    <property type="entry name" value="HD_GYP_dom"/>
</dbReference>
<dbReference type="EMBL" id="DSFP01000081">
    <property type="protein sequence ID" value="HEW46922.1"/>
    <property type="molecule type" value="Genomic_DNA"/>
</dbReference>
<name>A0A7C2V6H7_9AQUI</name>
<reference evidence="3" key="1">
    <citation type="journal article" date="2020" name="mSystems">
        <title>Genome- and Community-Level Interaction Insights into Carbon Utilization and Element Cycling Functions of Hydrothermarchaeota in Hydrothermal Sediment.</title>
        <authorList>
            <person name="Zhou Z."/>
            <person name="Liu Y."/>
            <person name="Xu W."/>
            <person name="Pan J."/>
            <person name="Luo Z.H."/>
            <person name="Li M."/>
        </authorList>
    </citation>
    <scope>NUCLEOTIDE SEQUENCE [LARGE SCALE GENOMIC DNA]</scope>
    <source>
        <strain evidence="3">SpSt-132</strain>
    </source>
</reference>
<dbReference type="SMART" id="SM00471">
    <property type="entry name" value="HDc"/>
    <property type="match status" value="1"/>
</dbReference>
<dbReference type="SUPFAM" id="SSF109604">
    <property type="entry name" value="HD-domain/PDEase-like"/>
    <property type="match status" value="1"/>
</dbReference>
<dbReference type="CDD" id="cd00077">
    <property type="entry name" value="HDc"/>
    <property type="match status" value="1"/>
</dbReference>
<accession>A0A7C2V6H7</accession>
<dbReference type="PANTHER" id="PTHR45228:SF4">
    <property type="entry name" value="LIPOPROTEIN"/>
    <property type="match status" value="1"/>
</dbReference>
<dbReference type="InterPro" id="IPR043128">
    <property type="entry name" value="Rev_trsase/Diguanyl_cyclase"/>
</dbReference>
<evidence type="ECO:0000313" key="3">
    <source>
        <dbReference type="EMBL" id="HEW46922.1"/>
    </source>
</evidence>
<evidence type="ECO:0000259" key="2">
    <source>
        <dbReference type="PROSITE" id="PS51832"/>
    </source>
</evidence>
<dbReference type="InterPro" id="IPR003607">
    <property type="entry name" value="HD/PDEase_dom"/>
</dbReference>
<dbReference type="PROSITE" id="PS51832">
    <property type="entry name" value="HD_GYP"/>
    <property type="match status" value="1"/>
</dbReference>
<dbReference type="AlphaFoldDB" id="A0A7C2V6H7"/>
<feature type="domain" description="GGDEF" evidence="1">
    <location>
        <begin position="231"/>
        <end position="365"/>
    </location>
</feature>
<dbReference type="InterPro" id="IPR029787">
    <property type="entry name" value="Nucleotide_cyclase"/>
</dbReference>
<dbReference type="SUPFAM" id="SSF55073">
    <property type="entry name" value="Nucleotide cyclase"/>
    <property type="match status" value="1"/>
</dbReference>
<protein>
    <submittedName>
        <fullName evidence="3">HD domain-containing protein</fullName>
    </submittedName>
</protein>
<dbReference type="InterPro" id="IPR000160">
    <property type="entry name" value="GGDEF_dom"/>
</dbReference>
<feature type="domain" description="HD-GYP" evidence="2">
    <location>
        <begin position="1"/>
        <end position="193"/>
    </location>
</feature>
<proteinExistence type="predicted"/>
<dbReference type="Gene3D" id="1.10.3210.10">
    <property type="entry name" value="Hypothetical protein af1432"/>
    <property type="match status" value="1"/>
</dbReference>
<evidence type="ECO:0000259" key="1">
    <source>
        <dbReference type="PROSITE" id="PS50887"/>
    </source>
</evidence>
<dbReference type="Pfam" id="PF13487">
    <property type="entry name" value="HD_5"/>
    <property type="match status" value="1"/>
</dbReference>
<dbReference type="PANTHER" id="PTHR45228">
    <property type="entry name" value="CYCLIC DI-GMP PHOSPHODIESTERASE TM_0186-RELATED"/>
    <property type="match status" value="1"/>
</dbReference>
<sequence>MHLQGLELLLTILEYRDVYTRGHTDRGIFYATKIGESLGLYERELDLLRIGGMLHDVGKIAIPDVILLKPGKLTKEEFEVMKLHVQLGYEMVKGLDLPYESLEVLLYHQEKYDGTGYPYGLKGQEIPLLARIYTIADAFEAMTARRIYKTAKTWEQALNELEELAGLQFDPDIVGYAIKTLRGLKHVEVNHSRVNQEIEKIRWSFQYLDPTGAIKGDLFLPTLKAFMDKRESFCLTVFDIKNLTQINLERGWEAGNEVLKHLVKAINIQCCASYDIRDIILRLMKEDVIDITSPVVFRIGGDEFAVIAPYIPPEEKVLGVIKAMKDINIEIDYMRLEYPSVISTYQEAINRIFAFTKNKFIDFYR</sequence>
<dbReference type="InterPro" id="IPR052020">
    <property type="entry name" value="Cyclic_di-GMP/3'3'-cGAMP_PDE"/>
</dbReference>
<gene>
    <name evidence="3" type="ORF">ENO47_09745</name>
</gene>
<comment type="caution">
    <text evidence="3">The sequence shown here is derived from an EMBL/GenBank/DDBJ whole genome shotgun (WGS) entry which is preliminary data.</text>
</comment>
<dbReference type="Gene3D" id="3.30.70.270">
    <property type="match status" value="1"/>
</dbReference>
<dbReference type="PROSITE" id="PS50887">
    <property type="entry name" value="GGDEF"/>
    <property type="match status" value="1"/>
</dbReference>
<organism evidence="3">
    <name type="scientific">Hydrogenobacter sp</name>
    <dbReference type="NCBI Taxonomy" id="2152829"/>
    <lineage>
        <taxon>Bacteria</taxon>
        <taxon>Pseudomonadati</taxon>
        <taxon>Aquificota</taxon>
        <taxon>Aquificia</taxon>
        <taxon>Aquificales</taxon>
        <taxon>Aquificaceae</taxon>
        <taxon>Hydrogenobacter</taxon>
    </lineage>
</organism>